<dbReference type="InterPro" id="IPR044880">
    <property type="entry name" value="NCX_ion-bd_dom_sf"/>
</dbReference>
<dbReference type="PANTHER" id="PTHR12266:SF0">
    <property type="entry name" value="MITOCHONDRIAL SODIUM_CALCIUM EXCHANGER PROTEIN"/>
    <property type="match status" value="1"/>
</dbReference>
<dbReference type="GO" id="GO:0016020">
    <property type="term" value="C:membrane"/>
    <property type="evidence" value="ECO:0007669"/>
    <property type="project" value="UniProtKB-SubCell"/>
</dbReference>
<evidence type="ECO:0000256" key="8">
    <source>
        <dbReference type="SAM" id="Phobius"/>
    </source>
</evidence>
<evidence type="ECO:0000256" key="6">
    <source>
        <dbReference type="ARBA" id="ARBA00022989"/>
    </source>
</evidence>
<feature type="transmembrane region" description="Helical" evidence="8">
    <location>
        <begin position="518"/>
        <end position="540"/>
    </location>
</feature>
<feature type="transmembrane region" description="Helical" evidence="8">
    <location>
        <begin position="150"/>
        <end position="169"/>
    </location>
</feature>
<dbReference type="Pfam" id="PF01699">
    <property type="entry name" value="Na_Ca_ex"/>
    <property type="match status" value="2"/>
</dbReference>
<keyword evidence="4" id="KW-0406">Ion transport</keyword>
<feature type="domain" description="Sodium/calcium exchanger membrane region" evidence="9">
    <location>
        <begin position="86"/>
        <end position="221"/>
    </location>
</feature>
<feature type="transmembrane region" description="Helical" evidence="8">
    <location>
        <begin position="560"/>
        <end position="582"/>
    </location>
</feature>
<proteinExistence type="predicted"/>
<sequence length="626" mass="70623">MSDQQDGAEQEPNAMDREFDEFWDKVSCYVVANFPYDERCDFVLNATTCITDTIFVPYMRMLACDLKCRNQFQELVYLTLFVAFCLQLLMCLTHVVDMYYSPALKVVSQLLHMNEHLAGVTLMAFANTSPDLAANLAAIKQEVPVFANSLAMALFVSMFTGGMICYISPFKMNTHGTVRDILFFMLGVALLEYVMVSHGAVTMNECFLLVMVYISYIVVNILDVYLMRKAMITLEHQMAELQDQPFTPEVRRKLEKLQEQYSEYAEDATVEILERPDSKVRGSIVNPLSDKLSFATKRASRVRLSVNPQATRSVFYNLTAGRNHGLLMDFFKTLNPIDVAEWRENNMFGRAFQLAMAPAKFLCAAYIPLVDHEMEKHGWSKLLNCIHTFLNPAITIVVSMALLSSDKKKLWYWQLGNTYIYGLYSCAITVPVALVVFAHSRSDVPPIYHWLYTIMNLTGSTFLIFVCASEIDKLLGVVGNILNIEEDFMGVTVNAITQALGDLVANTAMAYQGYEKMAYAAAIGGPFFNVLLATGAVMYAKLNIGMEVTIQEQTGQYGTNAYIFLNLGLFATLLWTSTLDFFARRSMGVFSMGIYFLFLVFALLTHQNVIHSFAHDPTVEPSLYLD</sequence>
<feature type="transmembrane region" description="Helical" evidence="8">
    <location>
        <begin position="594"/>
        <end position="614"/>
    </location>
</feature>
<dbReference type="PANTHER" id="PTHR12266">
    <property type="entry name" value="NA+/CA2+ K+ INDEPENDENT EXCHANGER"/>
    <property type="match status" value="1"/>
</dbReference>
<evidence type="ECO:0000256" key="4">
    <source>
        <dbReference type="ARBA" id="ARBA00022568"/>
    </source>
</evidence>
<dbReference type="OMA" id="IWIMNIA"/>
<evidence type="ECO:0000259" key="9">
    <source>
        <dbReference type="Pfam" id="PF01699"/>
    </source>
</evidence>
<dbReference type="Proteomes" id="UP000268350">
    <property type="component" value="Unassembled WGS sequence"/>
</dbReference>
<dbReference type="InterPro" id="IPR004837">
    <property type="entry name" value="NaCa_Exmemb"/>
</dbReference>
<protein>
    <submittedName>
        <fullName evidence="10">Blast:Sodium/potassium/calcium exchanger 6, mitochondrial</fullName>
    </submittedName>
</protein>
<dbReference type="AlphaFoldDB" id="A0A3B0JM13"/>
<reference evidence="11" key="1">
    <citation type="submission" date="2018-01" db="EMBL/GenBank/DDBJ databases">
        <authorList>
            <person name="Alioto T."/>
            <person name="Alioto T."/>
        </authorList>
    </citation>
    <scope>NUCLEOTIDE SEQUENCE [LARGE SCALE GENOMIC DNA]</scope>
</reference>
<gene>
    <name evidence="10" type="ORF">DGUA_6G001937</name>
</gene>
<feature type="transmembrane region" description="Helical" evidence="8">
    <location>
        <begin position="181"/>
        <end position="201"/>
    </location>
</feature>
<dbReference type="GO" id="GO:0006874">
    <property type="term" value="P:intracellular calcium ion homeostasis"/>
    <property type="evidence" value="ECO:0007669"/>
    <property type="project" value="TreeGrafter"/>
</dbReference>
<dbReference type="InterPro" id="IPR051359">
    <property type="entry name" value="CaCA_antiporter"/>
</dbReference>
<keyword evidence="3" id="KW-0050">Antiport</keyword>
<evidence type="ECO:0000256" key="3">
    <source>
        <dbReference type="ARBA" id="ARBA00022449"/>
    </source>
</evidence>
<feature type="transmembrane region" description="Helical" evidence="8">
    <location>
        <begin position="351"/>
        <end position="369"/>
    </location>
</feature>
<evidence type="ECO:0000256" key="2">
    <source>
        <dbReference type="ARBA" id="ARBA00022448"/>
    </source>
</evidence>
<evidence type="ECO:0000256" key="5">
    <source>
        <dbReference type="ARBA" id="ARBA00022692"/>
    </source>
</evidence>
<dbReference type="EMBL" id="OUUW01000001">
    <property type="protein sequence ID" value="SPP74316.1"/>
    <property type="molecule type" value="Genomic_DNA"/>
</dbReference>
<name>A0A3B0JM13_DROGU</name>
<dbReference type="OrthoDB" id="407410at2759"/>
<feature type="transmembrane region" description="Helical" evidence="8">
    <location>
        <begin position="450"/>
        <end position="468"/>
    </location>
</feature>
<comment type="subcellular location">
    <subcellularLocation>
        <location evidence="1">Membrane</location>
        <topology evidence="1">Multi-pass membrane protein</topology>
    </subcellularLocation>
</comment>
<keyword evidence="6 8" id="KW-1133">Transmembrane helix</keyword>
<keyword evidence="2" id="KW-0813">Transport</keyword>
<evidence type="ECO:0000256" key="1">
    <source>
        <dbReference type="ARBA" id="ARBA00004141"/>
    </source>
</evidence>
<feature type="transmembrane region" description="Helical" evidence="8">
    <location>
        <begin position="418"/>
        <end position="438"/>
    </location>
</feature>
<keyword evidence="5 8" id="KW-0812">Transmembrane</keyword>
<keyword evidence="11" id="KW-1185">Reference proteome</keyword>
<feature type="transmembrane region" description="Helical" evidence="8">
    <location>
        <begin position="389"/>
        <end position="406"/>
    </location>
</feature>
<feature type="transmembrane region" description="Helical" evidence="8">
    <location>
        <begin position="207"/>
        <end position="226"/>
    </location>
</feature>
<keyword evidence="7 8" id="KW-0472">Membrane</keyword>
<organism evidence="10 11">
    <name type="scientific">Drosophila guanche</name>
    <name type="common">Fruit fly</name>
    <dbReference type="NCBI Taxonomy" id="7266"/>
    <lineage>
        <taxon>Eukaryota</taxon>
        <taxon>Metazoa</taxon>
        <taxon>Ecdysozoa</taxon>
        <taxon>Arthropoda</taxon>
        <taxon>Hexapoda</taxon>
        <taxon>Insecta</taxon>
        <taxon>Pterygota</taxon>
        <taxon>Neoptera</taxon>
        <taxon>Endopterygota</taxon>
        <taxon>Diptera</taxon>
        <taxon>Brachycera</taxon>
        <taxon>Muscomorpha</taxon>
        <taxon>Ephydroidea</taxon>
        <taxon>Drosophilidae</taxon>
        <taxon>Drosophila</taxon>
        <taxon>Sophophora</taxon>
    </lineage>
</organism>
<dbReference type="STRING" id="7266.A0A3B0JM13"/>
<dbReference type="Gene3D" id="1.20.1420.30">
    <property type="entry name" value="NCX, central ion-binding region"/>
    <property type="match status" value="2"/>
</dbReference>
<feature type="domain" description="Sodium/calcium exchanger membrane region" evidence="9">
    <location>
        <begin position="457"/>
        <end position="603"/>
    </location>
</feature>
<evidence type="ECO:0000313" key="11">
    <source>
        <dbReference type="Proteomes" id="UP000268350"/>
    </source>
</evidence>
<feature type="transmembrane region" description="Helical" evidence="8">
    <location>
        <begin position="75"/>
        <end position="96"/>
    </location>
</feature>
<accession>A0A3B0JM13</accession>
<evidence type="ECO:0000256" key="7">
    <source>
        <dbReference type="ARBA" id="ARBA00023136"/>
    </source>
</evidence>
<keyword evidence="4" id="KW-0109">Calcium transport</keyword>
<evidence type="ECO:0000313" key="10">
    <source>
        <dbReference type="EMBL" id="SPP74316.1"/>
    </source>
</evidence>
<keyword evidence="4" id="KW-0106">Calcium</keyword>
<dbReference type="GO" id="GO:0005432">
    <property type="term" value="F:calcium:sodium antiporter activity"/>
    <property type="evidence" value="ECO:0007669"/>
    <property type="project" value="TreeGrafter"/>
</dbReference>